<accession>A0A1F5YVP7</accession>
<dbReference type="EMBL" id="MFJA01000011">
    <property type="protein sequence ID" value="OGG03972.1"/>
    <property type="molecule type" value="Genomic_DNA"/>
</dbReference>
<organism evidence="1 2">
    <name type="scientific">Candidatus Gottesmanbacteria bacterium RBG_16_37_8</name>
    <dbReference type="NCBI Taxonomy" id="1798371"/>
    <lineage>
        <taxon>Bacteria</taxon>
        <taxon>Candidatus Gottesmaniibacteriota</taxon>
    </lineage>
</organism>
<dbReference type="STRING" id="1798371.A2W14_05935"/>
<dbReference type="Proteomes" id="UP000176665">
    <property type="component" value="Unassembled WGS sequence"/>
</dbReference>
<reference evidence="1 2" key="1">
    <citation type="journal article" date="2016" name="Nat. Commun.">
        <title>Thousands of microbial genomes shed light on interconnected biogeochemical processes in an aquifer system.</title>
        <authorList>
            <person name="Anantharaman K."/>
            <person name="Brown C.T."/>
            <person name="Hug L.A."/>
            <person name="Sharon I."/>
            <person name="Castelle C.J."/>
            <person name="Probst A.J."/>
            <person name="Thomas B.C."/>
            <person name="Singh A."/>
            <person name="Wilkins M.J."/>
            <person name="Karaoz U."/>
            <person name="Brodie E.L."/>
            <person name="Williams K.H."/>
            <person name="Hubbard S.S."/>
            <person name="Banfield J.F."/>
        </authorList>
    </citation>
    <scope>NUCLEOTIDE SEQUENCE [LARGE SCALE GENOMIC DNA]</scope>
</reference>
<gene>
    <name evidence="1" type="ORF">A2W14_05935</name>
</gene>
<dbReference type="AlphaFoldDB" id="A0A1F5YVP7"/>
<evidence type="ECO:0000313" key="1">
    <source>
        <dbReference type="EMBL" id="OGG03972.1"/>
    </source>
</evidence>
<proteinExistence type="predicted"/>
<protein>
    <submittedName>
        <fullName evidence="1">Uncharacterized protein</fullName>
    </submittedName>
</protein>
<comment type="caution">
    <text evidence="1">The sequence shown here is derived from an EMBL/GenBank/DDBJ whole genome shotgun (WGS) entry which is preliminary data.</text>
</comment>
<evidence type="ECO:0000313" key="2">
    <source>
        <dbReference type="Proteomes" id="UP000176665"/>
    </source>
</evidence>
<name>A0A1F5YVP7_9BACT</name>
<sequence length="77" mass="8857">MSVNTPCIRCGKTRIVGKIWTENVSGSKITHTQTVCPDPECQKIVEEELARKMEKVKDIQAKSLERRKMVKRVKKTK</sequence>